<accession>A0AAE0TES8</accession>
<dbReference type="SMART" id="SM00034">
    <property type="entry name" value="CLECT"/>
    <property type="match status" value="2"/>
</dbReference>
<evidence type="ECO:0000313" key="5">
    <source>
        <dbReference type="EMBL" id="KAK3608629.1"/>
    </source>
</evidence>
<protein>
    <recommendedName>
        <fullName evidence="4">C-type lectin domain-containing protein</fullName>
    </recommendedName>
</protein>
<comment type="caution">
    <text evidence="5">The sequence shown here is derived from an EMBL/GenBank/DDBJ whole genome shotgun (WGS) entry which is preliminary data.</text>
</comment>
<dbReference type="Gene3D" id="3.10.100.10">
    <property type="entry name" value="Mannose-Binding Protein A, subunit A"/>
    <property type="match status" value="2"/>
</dbReference>
<dbReference type="PROSITE" id="PS50041">
    <property type="entry name" value="C_TYPE_LECTIN_2"/>
    <property type="match status" value="2"/>
</dbReference>
<reference evidence="5" key="1">
    <citation type="journal article" date="2021" name="Genome Biol. Evol.">
        <title>A High-Quality Reference Genome for a Parasitic Bivalve with Doubly Uniparental Inheritance (Bivalvia: Unionida).</title>
        <authorList>
            <person name="Smith C.H."/>
        </authorList>
    </citation>
    <scope>NUCLEOTIDE SEQUENCE</scope>
    <source>
        <strain evidence="5">CHS0354</strain>
    </source>
</reference>
<evidence type="ECO:0000256" key="2">
    <source>
        <dbReference type="SAM" id="Phobius"/>
    </source>
</evidence>
<reference evidence="5" key="3">
    <citation type="submission" date="2023-05" db="EMBL/GenBank/DDBJ databases">
        <authorList>
            <person name="Smith C.H."/>
        </authorList>
    </citation>
    <scope>NUCLEOTIDE SEQUENCE</scope>
    <source>
        <strain evidence="5">CHS0354</strain>
        <tissue evidence="5">Mantle</tissue>
    </source>
</reference>
<dbReference type="Pfam" id="PF00059">
    <property type="entry name" value="Lectin_C"/>
    <property type="match status" value="2"/>
</dbReference>
<sequence length="559" mass="61862">MILLELITIILVFFSLGVHGACDSLWHESGDHCYYVGMKNFGISWSESENECLKMGGHLASIESASEYDVILDYLMLYSFSLNDYAWIGLNDVAVESKWVWSDGTIYNSAVSRWQIGQPNDGSCGFWCIGNQDCVAIVKDFCQMKWNDKECSGSFYIEGSRSFFVCKKEGDPIEHLTVAVTTIGQAESMVTGELNNAACDPLWYESGDHCYYVGMKTSSITWRYSENECLNMGGHLASIESTSEYNVILGYLMLYSFTINDYAWIGLNDVAVESKWVWSDGTIYNAAVSRWQNGQPNDGSCDFWCIGNQDCVAIVSDICQMKWWDDRECSGSFYIEGSRSFFVCKKGLSPTTRSNTSAEVIATVAVKTTDVTETTTLDNEGINNASNEATRGSSTTPIGRVTTSEETTLGIENGSAGAVVITSTSRIQVPAAGAILTTTEARSYESTMVESSTSTSLYHSSFSEPEPTIDTKCFCKCSSLLRKGNMTRQELADFVRQLTEELTVNKSTLSSTRRQLTSAPDERPSSIAIGSTFAIVIMCCVFCPIVIIDILRCIKWIWN</sequence>
<dbReference type="AlphaFoldDB" id="A0AAE0TES8"/>
<dbReference type="InterPro" id="IPR016186">
    <property type="entry name" value="C-type_lectin-like/link_sf"/>
</dbReference>
<dbReference type="PANTHER" id="PTHR22803">
    <property type="entry name" value="MANNOSE, PHOSPHOLIPASE, LECTIN RECEPTOR RELATED"/>
    <property type="match status" value="1"/>
</dbReference>
<feature type="chain" id="PRO_5042026422" description="C-type lectin domain-containing protein" evidence="3">
    <location>
        <begin position="21"/>
        <end position="559"/>
    </location>
</feature>
<keyword evidence="3" id="KW-0732">Signal</keyword>
<proteinExistence type="predicted"/>
<feature type="transmembrane region" description="Helical" evidence="2">
    <location>
        <begin position="527"/>
        <end position="551"/>
    </location>
</feature>
<dbReference type="Proteomes" id="UP001195483">
    <property type="component" value="Unassembled WGS sequence"/>
</dbReference>
<evidence type="ECO:0000313" key="6">
    <source>
        <dbReference type="Proteomes" id="UP001195483"/>
    </source>
</evidence>
<feature type="domain" description="C-type lectin" evidence="4">
    <location>
        <begin position="29"/>
        <end position="152"/>
    </location>
</feature>
<gene>
    <name evidence="5" type="ORF">CHS0354_042626</name>
</gene>
<dbReference type="InterPro" id="IPR001304">
    <property type="entry name" value="C-type_lectin-like"/>
</dbReference>
<evidence type="ECO:0000256" key="1">
    <source>
        <dbReference type="SAM" id="MobiDB-lite"/>
    </source>
</evidence>
<evidence type="ECO:0000259" key="4">
    <source>
        <dbReference type="PROSITE" id="PS50041"/>
    </source>
</evidence>
<reference evidence="5" key="2">
    <citation type="journal article" date="2021" name="Genome Biol. Evol.">
        <title>Developing a high-quality reference genome for a parasitic bivalve with doubly uniparental inheritance (Bivalvia: Unionida).</title>
        <authorList>
            <person name="Smith C.H."/>
        </authorList>
    </citation>
    <scope>NUCLEOTIDE SEQUENCE</scope>
    <source>
        <strain evidence="5">CHS0354</strain>
        <tissue evidence="5">Mantle</tissue>
    </source>
</reference>
<dbReference type="InterPro" id="IPR016187">
    <property type="entry name" value="CTDL_fold"/>
</dbReference>
<keyword evidence="2" id="KW-1133">Transmembrane helix</keyword>
<dbReference type="InterPro" id="IPR050111">
    <property type="entry name" value="C-type_lectin/snaclec_domain"/>
</dbReference>
<feature type="signal peptide" evidence="3">
    <location>
        <begin position="1"/>
        <end position="20"/>
    </location>
</feature>
<dbReference type="SUPFAM" id="SSF56436">
    <property type="entry name" value="C-type lectin-like"/>
    <property type="match status" value="2"/>
</dbReference>
<feature type="region of interest" description="Disordered" evidence="1">
    <location>
        <begin position="378"/>
        <end position="399"/>
    </location>
</feature>
<keyword evidence="2" id="KW-0812">Transmembrane</keyword>
<name>A0AAE0TES8_9BIVA</name>
<evidence type="ECO:0000256" key="3">
    <source>
        <dbReference type="SAM" id="SignalP"/>
    </source>
</evidence>
<organism evidence="5 6">
    <name type="scientific">Potamilus streckersoni</name>
    <dbReference type="NCBI Taxonomy" id="2493646"/>
    <lineage>
        <taxon>Eukaryota</taxon>
        <taxon>Metazoa</taxon>
        <taxon>Spiralia</taxon>
        <taxon>Lophotrochozoa</taxon>
        <taxon>Mollusca</taxon>
        <taxon>Bivalvia</taxon>
        <taxon>Autobranchia</taxon>
        <taxon>Heteroconchia</taxon>
        <taxon>Palaeoheterodonta</taxon>
        <taxon>Unionida</taxon>
        <taxon>Unionoidea</taxon>
        <taxon>Unionidae</taxon>
        <taxon>Ambleminae</taxon>
        <taxon>Lampsilini</taxon>
        <taxon>Potamilus</taxon>
    </lineage>
</organism>
<feature type="domain" description="C-type lectin" evidence="4">
    <location>
        <begin position="206"/>
        <end position="330"/>
    </location>
</feature>
<dbReference type="EMBL" id="JAEAOA010002356">
    <property type="protein sequence ID" value="KAK3608629.1"/>
    <property type="molecule type" value="Genomic_DNA"/>
</dbReference>
<keyword evidence="2" id="KW-0472">Membrane</keyword>
<keyword evidence="6" id="KW-1185">Reference proteome</keyword>